<dbReference type="EMBL" id="JAHTGR010000005">
    <property type="protein sequence ID" value="MBV6321512.1"/>
    <property type="molecule type" value="Genomic_DNA"/>
</dbReference>
<dbReference type="Proteomes" id="UP001155901">
    <property type="component" value="Unassembled WGS sequence"/>
</dbReference>
<evidence type="ECO:0000313" key="7">
    <source>
        <dbReference type="Proteomes" id="UP001155901"/>
    </source>
</evidence>
<evidence type="ECO:0000313" key="5">
    <source>
        <dbReference type="EMBL" id="MBV6321512.1"/>
    </source>
</evidence>
<sequence length="306" mass="33069">MTPPTIDRLSGLLEHFRVRARLSYSGTLCGLQRFDAAGGHGYLHVLRRGSLEVSHPGEASLPVRMVLSEPTLLFYPRPAHHWFHNPPLDGADFTCATVNFEGGPANPLARALPALIALPLARIDGLEAALALLFAETERARCGQPLLADRLFEVVLIQLLRWLLDHPQEAGIQAGMIMGLSDPRLARALVAMHRGPSEAWPVERMALCAGMSRTAFSNLFRQVLGQTPADYLTDWRIALAQAGLSGGRSIAVLAGELGYANASALSRTFAARTGHSPRAWLQQHGQRLAGAHAISAGYSASRQTRA</sequence>
<evidence type="ECO:0000313" key="6">
    <source>
        <dbReference type="EMBL" id="MCP2008231.1"/>
    </source>
</evidence>
<keyword evidence="3" id="KW-0804">Transcription</keyword>
<accession>A0AA41HAY7</accession>
<reference evidence="6" key="2">
    <citation type="submission" date="2022-03" db="EMBL/GenBank/DDBJ databases">
        <title>Genome Encyclopedia of Bacteria and Archaea VI: Functional Genomics of Type Strains.</title>
        <authorList>
            <person name="Whitman W."/>
        </authorList>
    </citation>
    <scope>NUCLEOTIDE SEQUENCE</scope>
    <source>
        <strain evidence="6">HSC-15S17</strain>
    </source>
</reference>
<reference evidence="5" key="1">
    <citation type="submission" date="2021-07" db="EMBL/GenBank/DDBJ databases">
        <title>Characterization of violacein-producing bacteria and related species.</title>
        <authorList>
            <person name="Wilson H.S."/>
            <person name="De Leon M.E."/>
        </authorList>
    </citation>
    <scope>NUCLEOTIDE SEQUENCE</scope>
    <source>
        <strain evidence="5">HSC-15S17</strain>
    </source>
</reference>
<keyword evidence="8" id="KW-1185">Reference proteome</keyword>
<dbReference type="PANTHER" id="PTHR46796:SF7">
    <property type="entry name" value="ARAC FAMILY TRANSCRIPTIONAL REGULATOR"/>
    <property type="match status" value="1"/>
</dbReference>
<evidence type="ECO:0000256" key="2">
    <source>
        <dbReference type="ARBA" id="ARBA00023125"/>
    </source>
</evidence>
<proteinExistence type="predicted"/>
<organism evidence="5 7">
    <name type="scientific">Duganella violaceipulchra</name>
    <dbReference type="NCBI Taxonomy" id="2849652"/>
    <lineage>
        <taxon>Bacteria</taxon>
        <taxon>Pseudomonadati</taxon>
        <taxon>Pseudomonadota</taxon>
        <taxon>Betaproteobacteria</taxon>
        <taxon>Burkholderiales</taxon>
        <taxon>Oxalobacteraceae</taxon>
        <taxon>Telluria group</taxon>
        <taxon>Duganella</taxon>
    </lineage>
</organism>
<dbReference type="GO" id="GO:0003700">
    <property type="term" value="F:DNA-binding transcription factor activity"/>
    <property type="evidence" value="ECO:0007669"/>
    <property type="project" value="InterPro"/>
</dbReference>
<gene>
    <name evidence="5" type="ORF">KVP70_11240</name>
    <name evidence="6" type="ORF">L1274_001931</name>
</gene>
<feature type="domain" description="HTH araC/xylS-type" evidence="4">
    <location>
        <begin position="186"/>
        <end position="283"/>
    </location>
</feature>
<dbReference type="RefSeq" id="WP_217942258.1">
    <property type="nucleotide sequence ID" value="NZ_JAHTGR010000005.1"/>
</dbReference>
<dbReference type="InterPro" id="IPR050204">
    <property type="entry name" value="AraC_XylS_family_regulators"/>
</dbReference>
<evidence type="ECO:0000256" key="1">
    <source>
        <dbReference type="ARBA" id="ARBA00023015"/>
    </source>
</evidence>
<dbReference type="Pfam" id="PF12852">
    <property type="entry name" value="Cupin_6"/>
    <property type="match status" value="1"/>
</dbReference>
<keyword evidence="2" id="KW-0238">DNA-binding</keyword>
<dbReference type="PANTHER" id="PTHR46796">
    <property type="entry name" value="HTH-TYPE TRANSCRIPTIONAL ACTIVATOR RHAS-RELATED"/>
    <property type="match status" value="1"/>
</dbReference>
<keyword evidence="1" id="KW-0805">Transcription regulation</keyword>
<dbReference type="SMART" id="SM00342">
    <property type="entry name" value="HTH_ARAC"/>
    <property type="match status" value="1"/>
</dbReference>
<dbReference type="EMBL" id="JALJZU010000003">
    <property type="protein sequence ID" value="MCP2008231.1"/>
    <property type="molecule type" value="Genomic_DNA"/>
</dbReference>
<dbReference type="AlphaFoldDB" id="A0AA41HAY7"/>
<dbReference type="Pfam" id="PF12833">
    <property type="entry name" value="HTH_18"/>
    <property type="match status" value="1"/>
</dbReference>
<dbReference type="PROSITE" id="PS01124">
    <property type="entry name" value="HTH_ARAC_FAMILY_2"/>
    <property type="match status" value="1"/>
</dbReference>
<name>A0AA41HAY7_9BURK</name>
<dbReference type="GO" id="GO:0043565">
    <property type="term" value="F:sequence-specific DNA binding"/>
    <property type="evidence" value="ECO:0007669"/>
    <property type="project" value="InterPro"/>
</dbReference>
<protein>
    <submittedName>
        <fullName evidence="5">AraC family transcriptional regulator</fullName>
    </submittedName>
    <submittedName>
        <fullName evidence="6">AraC-like DNA-binding protein</fullName>
    </submittedName>
</protein>
<evidence type="ECO:0000256" key="3">
    <source>
        <dbReference type="ARBA" id="ARBA00023163"/>
    </source>
</evidence>
<dbReference type="Proteomes" id="UP001162889">
    <property type="component" value="Unassembled WGS sequence"/>
</dbReference>
<evidence type="ECO:0000313" key="8">
    <source>
        <dbReference type="Proteomes" id="UP001162889"/>
    </source>
</evidence>
<comment type="caution">
    <text evidence="5">The sequence shown here is derived from an EMBL/GenBank/DDBJ whole genome shotgun (WGS) entry which is preliminary data.</text>
</comment>
<dbReference type="InterPro" id="IPR032783">
    <property type="entry name" value="AraC_lig"/>
</dbReference>
<evidence type="ECO:0000259" key="4">
    <source>
        <dbReference type="PROSITE" id="PS01124"/>
    </source>
</evidence>
<dbReference type="InterPro" id="IPR018060">
    <property type="entry name" value="HTH_AraC"/>
</dbReference>